<keyword evidence="2" id="KW-1185">Reference proteome</keyword>
<name>A0ACB8SYC4_9AGAM</name>
<evidence type="ECO:0000313" key="2">
    <source>
        <dbReference type="Proteomes" id="UP000814140"/>
    </source>
</evidence>
<protein>
    <submittedName>
        <fullName evidence="1">Alpha/beta-hydrolase</fullName>
    </submittedName>
</protein>
<organism evidence="1 2">
    <name type="scientific">Artomyces pyxidatus</name>
    <dbReference type="NCBI Taxonomy" id="48021"/>
    <lineage>
        <taxon>Eukaryota</taxon>
        <taxon>Fungi</taxon>
        <taxon>Dikarya</taxon>
        <taxon>Basidiomycota</taxon>
        <taxon>Agaricomycotina</taxon>
        <taxon>Agaricomycetes</taxon>
        <taxon>Russulales</taxon>
        <taxon>Auriscalpiaceae</taxon>
        <taxon>Artomyces</taxon>
    </lineage>
</organism>
<evidence type="ECO:0000313" key="1">
    <source>
        <dbReference type="EMBL" id="KAI0061474.1"/>
    </source>
</evidence>
<comment type="caution">
    <text evidence="1">The sequence shown here is derived from an EMBL/GenBank/DDBJ whole genome shotgun (WGS) entry which is preliminary data.</text>
</comment>
<sequence>MIFYLVCLLCCRKLFTGAPFLPQRPTTTHFLFISLLYSRTFSAVMNVVSVSVSLLVASAGVLAAPSSSSVSGRAVTALSATSLSAFAPFTQFARAAYCSGTANWQCGAACDALPGFLPTLTGGDGNAEQFFFVGFYPTTGSVIVTHEGTDPTKILSDLTDIDILKEALDTTLFPGIPSGILAHRGFVNEHKKTAAQILVEVKRLLALHSSTSVTLIGHSLGGALAELDSLFMRLNLPADIYIKGVTYGTPRVGNQAFATFFDTQVSDFTRINNEIDLIPILPGRFLGFEHPHGEVHILSPGNAVLCSGDDDTGDAQCIDKAVPNIFKGNILNHLGPYDGISIGAFHC</sequence>
<accession>A0ACB8SYC4</accession>
<gene>
    <name evidence="1" type="ORF">BV25DRAFT_759331</name>
</gene>
<dbReference type="Proteomes" id="UP000814140">
    <property type="component" value="Unassembled WGS sequence"/>
</dbReference>
<dbReference type="EMBL" id="MU277212">
    <property type="protein sequence ID" value="KAI0061474.1"/>
    <property type="molecule type" value="Genomic_DNA"/>
</dbReference>
<reference evidence="1" key="1">
    <citation type="submission" date="2021-03" db="EMBL/GenBank/DDBJ databases">
        <authorList>
            <consortium name="DOE Joint Genome Institute"/>
            <person name="Ahrendt S."/>
            <person name="Looney B.P."/>
            <person name="Miyauchi S."/>
            <person name="Morin E."/>
            <person name="Drula E."/>
            <person name="Courty P.E."/>
            <person name="Chicoki N."/>
            <person name="Fauchery L."/>
            <person name="Kohler A."/>
            <person name="Kuo A."/>
            <person name="Labutti K."/>
            <person name="Pangilinan J."/>
            <person name="Lipzen A."/>
            <person name="Riley R."/>
            <person name="Andreopoulos W."/>
            <person name="He G."/>
            <person name="Johnson J."/>
            <person name="Barry K.W."/>
            <person name="Grigoriev I.V."/>
            <person name="Nagy L."/>
            <person name="Hibbett D."/>
            <person name="Henrissat B."/>
            <person name="Matheny P.B."/>
            <person name="Labbe J."/>
            <person name="Martin F."/>
        </authorList>
    </citation>
    <scope>NUCLEOTIDE SEQUENCE</scope>
    <source>
        <strain evidence="1">HHB10654</strain>
    </source>
</reference>
<proteinExistence type="predicted"/>
<reference evidence="1" key="2">
    <citation type="journal article" date="2022" name="New Phytol.">
        <title>Evolutionary transition to the ectomycorrhizal habit in the genomes of a hyperdiverse lineage of mushroom-forming fungi.</title>
        <authorList>
            <person name="Looney B."/>
            <person name="Miyauchi S."/>
            <person name="Morin E."/>
            <person name="Drula E."/>
            <person name="Courty P.E."/>
            <person name="Kohler A."/>
            <person name="Kuo A."/>
            <person name="LaButti K."/>
            <person name="Pangilinan J."/>
            <person name="Lipzen A."/>
            <person name="Riley R."/>
            <person name="Andreopoulos W."/>
            <person name="He G."/>
            <person name="Johnson J."/>
            <person name="Nolan M."/>
            <person name="Tritt A."/>
            <person name="Barry K.W."/>
            <person name="Grigoriev I.V."/>
            <person name="Nagy L.G."/>
            <person name="Hibbett D."/>
            <person name="Henrissat B."/>
            <person name="Matheny P.B."/>
            <person name="Labbe J."/>
            <person name="Martin F.M."/>
        </authorList>
    </citation>
    <scope>NUCLEOTIDE SEQUENCE</scope>
    <source>
        <strain evidence="1">HHB10654</strain>
    </source>
</reference>